<evidence type="ECO:0000313" key="3">
    <source>
        <dbReference type="Proteomes" id="UP000807716"/>
    </source>
</evidence>
<keyword evidence="3" id="KW-1185">Reference proteome</keyword>
<sequence length="231" mass="25731">MNGYFYSAPAASSASNSKRMWIDDDVDMEDATLPSPSKTRNHSSTPYGQDLVYERTKIMMMEGQRRMQQESTQQQFLQRSVQQQQHDQQTQLRANAPLYSGKGKAIGPINAFQLMFKSQQAAATAATPAPSPAPPMNTLGQTTLSHWHTQQHISPSTRGQNQYPSGHECPNNCLDTFRQQPGSVAPTKCTFCDRPQCLECSINCRSCDEPFCGACSTPMYAPTIEFSILHR</sequence>
<evidence type="ECO:0008006" key="4">
    <source>
        <dbReference type="Google" id="ProtNLM"/>
    </source>
</evidence>
<feature type="compositionally biased region" description="Low complexity" evidence="1">
    <location>
        <begin position="69"/>
        <end position="90"/>
    </location>
</feature>
<name>A0A9P6QDU5_9FUNG</name>
<evidence type="ECO:0000256" key="1">
    <source>
        <dbReference type="SAM" id="MobiDB-lite"/>
    </source>
</evidence>
<protein>
    <recommendedName>
        <fullName evidence="4">Apoptosis regulatory protein Siva</fullName>
    </recommendedName>
</protein>
<dbReference type="Proteomes" id="UP000807716">
    <property type="component" value="Unassembled WGS sequence"/>
</dbReference>
<feature type="region of interest" description="Disordered" evidence="1">
    <location>
        <begin position="29"/>
        <end position="49"/>
    </location>
</feature>
<accession>A0A9P6QDU5</accession>
<organism evidence="2 3">
    <name type="scientific">Actinomortierella ambigua</name>
    <dbReference type="NCBI Taxonomy" id="1343610"/>
    <lineage>
        <taxon>Eukaryota</taxon>
        <taxon>Fungi</taxon>
        <taxon>Fungi incertae sedis</taxon>
        <taxon>Mucoromycota</taxon>
        <taxon>Mortierellomycotina</taxon>
        <taxon>Mortierellomycetes</taxon>
        <taxon>Mortierellales</taxon>
        <taxon>Mortierellaceae</taxon>
        <taxon>Actinomortierella</taxon>
    </lineage>
</organism>
<feature type="compositionally biased region" description="Polar residues" evidence="1">
    <location>
        <begin position="34"/>
        <end position="47"/>
    </location>
</feature>
<feature type="region of interest" description="Disordered" evidence="1">
    <location>
        <begin position="65"/>
        <end position="90"/>
    </location>
</feature>
<comment type="caution">
    <text evidence="2">The sequence shown here is derived from an EMBL/GenBank/DDBJ whole genome shotgun (WGS) entry which is preliminary data.</text>
</comment>
<evidence type="ECO:0000313" key="2">
    <source>
        <dbReference type="EMBL" id="KAG0264075.1"/>
    </source>
</evidence>
<dbReference type="EMBL" id="JAAAJB010000148">
    <property type="protein sequence ID" value="KAG0264075.1"/>
    <property type="molecule type" value="Genomic_DNA"/>
</dbReference>
<dbReference type="OrthoDB" id="2441285at2759"/>
<gene>
    <name evidence="2" type="ORF">DFQ27_001432</name>
</gene>
<proteinExistence type="predicted"/>
<reference evidence="2" key="1">
    <citation type="journal article" date="2020" name="Fungal Divers.">
        <title>Resolving the Mortierellaceae phylogeny through synthesis of multi-gene phylogenetics and phylogenomics.</title>
        <authorList>
            <person name="Vandepol N."/>
            <person name="Liber J."/>
            <person name="Desiro A."/>
            <person name="Na H."/>
            <person name="Kennedy M."/>
            <person name="Barry K."/>
            <person name="Grigoriev I.V."/>
            <person name="Miller A.N."/>
            <person name="O'Donnell K."/>
            <person name="Stajich J.E."/>
            <person name="Bonito G."/>
        </authorList>
    </citation>
    <scope>NUCLEOTIDE SEQUENCE</scope>
    <source>
        <strain evidence="2">BC1065</strain>
    </source>
</reference>
<dbReference type="AlphaFoldDB" id="A0A9P6QDU5"/>